<evidence type="ECO:0000313" key="4">
    <source>
        <dbReference type="EMBL" id="KAJ7704409.1"/>
    </source>
</evidence>
<dbReference type="Proteomes" id="UP001221757">
    <property type="component" value="Unassembled WGS sequence"/>
</dbReference>
<dbReference type="Pfam" id="PF02567">
    <property type="entry name" value="PhzC-PhzF"/>
    <property type="match status" value="1"/>
</dbReference>
<organism evidence="4 5">
    <name type="scientific">Mycena rosella</name>
    <name type="common">Pink bonnet</name>
    <name type="synonym">Agaricus rosellus</name>
    <dbReference type="NCBI Taxonomy" id="1033263"/>
    <lineage>
        <taxon>Eukaryota</taxon>
        <taxon>Fungi</taxon>
        <taxon>Dikarya</taxon>
        <taxon>Basidiomycota</taxon>
        <taxon>Agaricomycotina</taxon>
        <taxon>Agaricomycetes</taxon>
        <taxon>Agaricomycetidae</taxon>
        <taxon>Agaricales</taxon>
        <taxon>Marasmiineae</taxon>
        <taxon>Mycenaceae</taxon>
        <taxon>Mycena</taxon>
    </lineage>
</organism>
<evidence type="ECO:0000313" key="5">
    <source>
        <dbReference type="Proteomes" id="UP001221757"/>
    </source>
</evidence>
<dbReference type="Gene3D" id="3.10.310.10">
    <property type="entry name" value="Diaminopimelate Epimerase, Chain A, domain 1"/>
    <property type="match status" value="2"/>
</dbReference>
<keyword evidence="2" id="KW-0413">Isomerase</keyword>
<dbReference type="InterPro" id="IPR003719">
    <property type="entry name" value="Phenazine_PhzF-like"/>
</dbReference>
<evidence type="ECO:0000256" key="2">
    <source>
        <dbReference type="ARBA" id="ARBA00023235"/>
    </source>
</evidence>
<comment type="caution">
    <text evidence="4">The sequence shown here is derived from an EMBL/GenBank/DDBJ whole genome shotgun (WGS) entry which is preliminary data.</text>
</comment>
<protein>
    <submittedName>
        <fullName evidence="4">Uncharacterized protein</fullName>
    </submittedName>
</protein>
<feature type="active site" evidence="3">
    <location>
        <position position="51"/>
    </location>
</feature>
<accession>A0AAD7M7A4</accession>
<evidence type="ECO:0000256" key="3">
    <source>
        <dbReference type="PIRSR" id="PIRSR016184-1"/>
    </source>
</evidence>
<proteinExistence type="inferred from homology"/>
<dbReference type="PIRSF" id="PIRSF016184">
    <property type="entry name" value="PhzC_PhzF"/>
    <property type="match status" value="1"/>
</dbReference>
<dbReference type="AlphaFoldDB" id="A0AAD7M7A4"/>
<dbReference type="GO" id="GO:0016853">
    <property type="term" value="F:isomerase activity"/>
    <property type="evidence" value="ECO:0007669"/>
    <property type="project" value="UniProtKB-KW"/>
</dbReference>
<evidence type="ECO:0000256" key="1">
    <source>
        <dbReference type="ARBA" id="ARBA00008270"/>
    </source>
</evidence>
<name>A0AAD7M7A4_MYCRO</name>
<gene>
    <name evidence="4" type="ORF">B0H17DRAFT_10301</name>
</gene>
<reference evidence="4" key="1">
    <citation type="submission" date="2023-03" db="EMBL/GenBank/DDBJ databases">
        <title>Massive genome expansion in bonnet fungi (Mycena s.s.) driven by repeated elements and novel gene families across ecological guilds.</title>
        <authorList>
            <consortium name="Lawrence Berkeley National Laboratory"/>
            <person name="Harder C.B."/>
            <person name="Miyauchi S."/>
            <person name="Viragh M."/>
            <person name="Kuo A."/>
            <person name="Thoen E."/>
            <person name="Andreopoulos B."/>
            <person name="Lu D."/>
            <person name="Skrede I."/>
            <person name="Drula E."/>
            <person name="Henrissat B."/>
            <person name="Morin E."/>
            <person name="Kohler A."/>
            <person name="Barry K."/>
            <person name="LaButti K."/>
            <person name="Morin E."/>
            <person name="Salamov A."/>
            <person name="Lipzen A."/>
            <person name="Mereny Z."/>
            <person name="Hegedus B."/>
            <person name="Baldrian P."/>
            <person name="Stursova M."/>
            <person name="Weitz H."/>
            <person name="Taylor A."/>
            <person name="Grigoriev I.V."/>
            <person name="Nagy L.G."/>
            <person name="Martin F."/>
            <person name="Kauserud H."/>
        </authorList>
    </citation>
    <scope>NUCLEOTIDE SEQUENCE</scope>
    <source>
        <strain evidence="4">CBHHK067</strain>
    </source>
</reference>
<dbReference type="GO" id="GO:0005737">
    <property type="term" value="C:cytoplasm"/>
    <property type="evidence" value="ECO:0007669"/>
    <property type="project" value="TreeGrafter"/>
</dbReference>
<keyword evidence="5" id="KW-1185">Reference proteome</keyword>
<dbReference type="SUPFAM" id="SSF54506">
    <property type="entry name" value="Diaminopimelate epimerase-like"/>
    <property type="match status" value="1"/>
</dbReference>
<dbReference type="PANTHER" id="PTHR13774">
    <property type="entry name" value="PHENAZINE BIOSYNTHESIS PROTEIN"/>
    <property type="match status" value="1"/>
</dbReference>
<dbReference type="EMBL" id="JARKIE010000010">
    <property type="protein sequence ID" value="KAJ7704409.1"/>
    <property type="molecule type" value="Genomic_DNA"/>
</dbReference>
<dbReference type="PANTHER" id="PTHR13774:SF17">
    <property type="entry name" value="PHENAZINE BIOSYNTHESIS-LIKE DOMAIN-CONTAINING PROTEIN"/>
    <property type="match status" value="1"/>
</dbReference>
<comment type="similarity">
    <text evidence="1">Belongs to the PhzF family.</text>
</comment>
<dbReference type="NCBIfam" id="TIGR00654">
    <property type="entry name" value="PhzF_family"/>
    <property type="match status" value="1"/>
</dbReference>
<sequence length="294" mass="31443">MAPTQLPYTVYDAFTSKAFAGNPAAIIILQPDHGLSDAQLQLIGREFNLSETAFLVPLADHRADAPHFSIRWFTPQIEAPLCGHATLAAACHLRAAHPELQGPYRFESRVSGVLAVAYDAATDLYELDFPADVPVPAADAASAFSMAQTWFPQLAPADIKAVSTTGRGYLVEVAETVDVSSVINSSIAIARDILVGQCVITAPHAPTAADPSQVHSRMFACGSGIDEDPVTGSAHTRIVPYWLSKWGGNVLKCRQVSARGGDLDTVWRREDGRVLLRGHGVKMAEGVLFLGNGQ</sequence>